<dbReference type="KEGG" id="oai:OLEAN_C22360"/>
<organism evidence="2 3">
    <name type="scientific">Oleispira antarctica RB-8</name>
    <dbReference type="NCBI Taxonomy" id="698738"/>
    <lineage>
        <taxon>Bacteria</taxon>
        <taxon>Pseudomonadati</taxon>
        <taxon>Pseudomonadota</taxon>
        <taxon>Gammaproteobacteria</taxon>
        <taxon>Oceanospirillales</taxon>
        <taxon>Oceanospirillaceae</taxon>
        <taxon>Oleispira</taxon>
    </lineage>
</organism>
<dbReference type="AlphaFoldDB" id="R4YN85"/>
<protein>
    <recommendedName>
        <fullName evidence="4">DnrP protein</fullName>
    </recommendedName>
</protein>
<keyword evidence="1" id="KW-1133">Transmembrane helix</keyword>
<dbReference type="OrthoDB" id="9764015at2"/>
<evidence type="ECO:0008006" key="4">
    <source>
        <dbReference type="Google" id="ProtNLM"/>
    </source>
</evidence>
<evidence type="ECO:0000313" key="2">
    <source>
        <dbReference type="EMBL" id="CCK76412.1"/>
    </source>
</evidence>
<keyword evidence="3" id="KW-1185">Reference proteome</keyword>
<dbReference type="EMBL" id="FO203512">
    <property type="protein sequence ID" value="CCK76412.1"/>
    <property type="molecule type" value="Genomic_DNA"/>
</dbReference>
<accession>R4YN85</accession>
<dbReference type="Proteomes" id="UP000032749">
    <property type="component" value="Chromosome"/>
</dbReference>
<evidence type="ECO:0000313" key="3">
    <source>
        <dbReference type="Proteomes" id="UP000032749"/>
    </source>
</evidence>
<gene>
    <name evidence="2" type="ORF">OLEAN_C22360</name>
</gene>
<reference evidence="2 3" key="1">
    <citation type="journal article" date="2013" name="Nat. Commun.">
        <title>Genome sequence and functional genomic analysis of the oil-degrading bacterium Oleispira antarctica.</title>
        <authorList>
            <person name="Kube M."/>
            <person name="Chernikova T.N."/>
            <person name="Al-Ramahi Y."/>
            <person name="Beloqui A."/>
            <person name="Lopez-Cortez N."/>
            <person name="Guazzaroni M.E."/>
            <person name="Heipieper H.J."/>
            <person name="Klages S."/>
            <person name="Kotsyurbenko O.R."/>
            <person name="Langer I."/>
            <person name="Nechitaylo T.Y."/>
            <person name="Lunsdorf H."/>
            <person name="Fernandez M."/>
            <person name="Juarez S."/>
            <person name="Ciordia S."/>
            <person name="Singer A."/>
            <person name="Kagan O."/>
            <person name="Egorova O."/>
            <person name="Petit P.A."/>
            <person name="Stogios P."/>
            <person name="Kim Y."/>
            <person name="Tchigvintsev A."/>
            <person name="Flick R."/>
            <person name="Denaro R."/>
            <person name="Genovese M."/>
            <person name="Albar J.P."/>
            <person name="Reva O.N."/>
            <person name="Martinez-Gomariz M."/>
            <person name="Tran H."/>
            <person name="Ferrer M."/>
            <person name="Savchenko A."/>
            <person name="Yakunin A.F."/>
            <person name="Yakimov M.M."/>
            <person name="Golyshina O.V."/>
            <person name="Reinhardt R."/>
            <person name="Golyshin P.N."/>
        </authorList>
    </citation>
    <scope>NUCLEOTIDE SEQUENCE [LARGE SCALE GENOMIC DNA]</scope>
</reference>
<proteinExistence type="predicted"/>
<name>R4YN85_OLEAN</name>
<keyword evidence="1" id="KW-0812">Transmembrane</keyword>
<evidence type="ECO:0000256" key="1">
    <source>
        <dbReference type="SAM" id="Phobius"/>
    </source>
</evidence>
<feature type="transmembrane region" description="Helical" evidence="1">
    <location>
        <begin position="48"/>
        <end position="68"/>
    </location>
</feature>
<keyword evidence="1" id="KW-0472">Membrane</keyword>
<sequence length="70" mass="8002">MSQSDNTEPTVRKCDNCHGTVGLKDKMCTRCGFALSPVRSTKAKWRGISFPVFVFWVSVFCVLMMLWLPR</sequence>
<dbReference type="STRING" id="698738.OLEAN_C22360"/>
<dbReference type="HOGENOM" id="CLU_2753931_0_0_6"/>